<dbReference type="HOGENOM" id="CLU_1287805_0_0_10"/>
<feature type="signal peptide" evidence="2">
    <location>
        <begin position="1"/>
        <end position="22"/>
    </location>
</feature>
<reference evidence="4 5" key="1">
    <citation type="submission" date="2012-06" db="EMBL/GenBank/DDBJ databases">
        <title>The complete genome of Ornithobacterium rhinotracheale DSM 15997.</title>
        <authorList>
            <consortium name="US DOE Joint Genome Institute (JGI-PGF)"/>
            <person name="Lucas S."/>
            <person name="Copeland A."/>
            <person name="Lapidus A."/>
            <person name="Goodwin L."/>
            <person name="Pitluck S."/>
            <person name="Peters L."/>
            <person name="Mikhailova N."/>
            <person name="Teshima H."/>
            <person name="Kyrpides N."/>
            <person name="Mavromatis K."/>
            <person name="Pagani I."/>
            <person name="Ivanova N."/>
            <person name="Ovchinnikova G."/>
            <person name="Zeytun A."/>
            <person name="Detter J.C."/>
            <person name="Han C."/>
            <person name="Land M."/>
            <person name="Hauser L."/>
            <person name="Markowitz V."/>
            <person name="Cheng J.-F."/>
            <person name="Hugenholtz P."/>
            <person name="Woyke T."/>
            <person name="Wu D."/>
            <person name="Lang E."/>
            <person name="Kopitz M."/>
            <person name="Brambilla E."/>
            <person name="Klenk H.-P."/>
            <person name="Eisen J.A."/>
        </authorList>
    </citation>
    <scope>NUCLEOTIDE SEQUENCE [LARGE SCALE GENOMIC DNA]</scope>
    <source>
        <strain evidence="5">ATCC 51463 / DSM 15997 / CCUG 23171 / LMG 9086</strain>
        <strain evidence="4">DSM 15997</strain>
    </source>
</reference>
<keyword evidence="2" id="KW-0732">Signal</keyword>
<dbReference type="EMBL" id="CP003283">
    <property type="protein sequence ID" value="AFL97573.1"/>
    <property type="molecule type" value="Genomic_DNA"/>
</dbReference>
<dbReference type="PATRIC" id="fig|867902.3.peg.1372"/>
<dbReference type="EMBL" id="CP003283">
    <property type="protein sequence ID" value="AFL96803.1"/>
    <property type="molecule type" value="Genomic_DNA"/>
</dbReference>
<feature type="chain" id="PRO_5007673978" evidence="2">
    <location>
        <begin position="23"/>
        <end position="220"/>
    </location>
</feature>
<evidence type="ECO:0000313" key="5">
    <source>
        <dbReference type="Proteomes" id="UP000006051"/>
    </source>
</evidence>
<name>I4A0T9_ORNRL</name>
<evidence type="ECO:0000313" key="3">
    <source>
        <dbReference type="EMBL" id="AFL96803.1"/>
    </source>
</evidence>
<dbReference type="KEGG" id="orh:Ornrh_1400"/>
<evidence type="ECO:0000313" key="4">
    <source>
        <dbReference type="EMBL" id="AFL97573.1"/>
    </source>
</evidence>
<evidence type="ECO:0000256" key="2">
    <source>
        <dbReference type="SAM" id="SignalP"/>
    </source>
</evidence>
<dbReference type="GeneID" id="71570469"/>
<feature type="region of interest" description="Disordered" evidence="1">
    <location>
        <begin position="100"/>
        <end position="126"/>
    </location>
</feature>
<sequence>MKKTMLSLGVFALLGLSTQVFGQAVVETATPSESLKENAVGINTDEPTANLDVAGNARLRKTREAVLPKVQGTQLLVIDKDGNILGLPIKTTTLKQLEAGGAASGGTQDGDASSGGGSSSAAPEVTLDNITGNIREVRHITPTEWAKSNTFALIQTTTETIDLPDPSGYTNRIISVNNQAGTQLNYGGKNSPKTVSTLFAGKGHILMSDGTNWYVIGGSY</sequence>
<dbReference type="AlphaFoldDB" id="I4A0T9"/>
<dbReference type="KEGG" id="orh:Ornrh_0602"/>
<dbReference type="STRING" id="867902.Ornrh_0602"/>
<feature type="compositionally biased region" description="Gly residues" evidence="1">
    <location>
        <begin position="102"/>
        <end position="118"/>
    </location>
</feature>
<proteinExistence type="predicted"/>
<gene>
    <name evidence="3" type="ordered locus">Ornrh_0602</name>
    <name evidence="4" type="ordered locus">Ornrh_1400</name>
</gene>
<dbReference type="RefSeq" id="WP_014790424.1">
    <property type="nucleotide sequence ID" value="NC_018016.1"/>
</dbReference>
<dbReference type="Proteomes" id="UP000006051">
    <property type="component" value="Chromosome"/>
</dbReference>
<protein>
    <submittedName>
        <fullName evidence="4">Uncharacterized protein</fullName>
    </submittedName>
</protein>
<dbReference type="eggNOG" id="ENOG5032Z0Y">
    <property type="taxonomic scope" value="Bacteria"/>
</dbReference>
<accession>I4A0T9</accession>
<organism evidence="4 5">
    <name type="scientific">Ornithobacterium rhinotracheale (strain ATCC 51463 / DSM 15997 / CCUG 23171 / CIP 104009 / LMG 9086)</name>
    <dbReference type="NCBI Taxonomy" id="867902"/>
    <lineage>
        <taxon>Bacteria</taxon>
        <taxon>Pseudomonadati</taxon>
        <taxon>Bacteroidota</taxon>
        <taxon>Flavobacteriia</taxon>
        <taxon>Flavobacteriales</taxon>
        <taxon>Weeksellaceae</taxon>
        <taxon>Ornithobacterium</taxon>
    </lineage>
</organism>
<keyword evidence="5" id="KW-1185">Reference proteome</keyword>
<evidence type="ECO:0000256" key="1">
    <source>
        <dbReference type="SAM" id="MobiDB-lite"/>
    </source>
</evidence>